<dbReference type="Pfam" id="PF00905">
    <property type="entry name" value="Transpeptidase"/>
    <property type="match status" value="1"/>
</dbReference>
<keyword evidence="6" id="KW-1185">Reference proteome</keyword>
<dbReference type="PROSITE" id="PS51178">
    <property type="entry name" value="PASTA"/>
    <property type="match status" value="1"/>
</dbReference>
<evidence type="ECO:0000256" key="2">
    <source>
        <dbReference type="ARBA" id="ARBA00007171"/>
    </source>
</evidence>
<dbReference type="PANTHER" id="PTHR30627">
    <property type="entry name" value="PEPTIDOGLYCAN D,D-TRANSPEPTIDASE"/>
    <property type="match status" value="1"/>
</dbReference>
<organism evidence="5 6">
    <name type="scientific">Paenibacillus lentus</name>
    <dbReference type="NCBI Taxonomy" id="1338368"/>
    <lineage>
        <taxon>Bacteria</taxon>
        <taxon>Bacillati</taxon>
        <taxon>Bacillota</taxon>
        <taxon>Bacilli</taxon>
        <taxon>Bacillales</taxon>
        <taxon>Paenibacillaceae</taxon>
        <taxon>Paenibacillus</taxon>
    </lineage>
</organism>
<accession>A0A3S8RVN7</accession>
<evidence type="ECO:0000256" key="1">
    <source>
        <dbReference type="ARBA" id="ARBA00004370"/>
    </source>
</evidence>
<dbReference type="GO" id="GO:0071555">
    <property type="term" value="P:cell wall organization"/>
    <property type="evidence" value="ECO:0007669"/>
    <property type="project" value="TreeGrafter"/>
</dbReference>
<sequence length="650" mass="70946">MKVSKVTVRRRLLLLLLLLVLLFAALVIRLAYVQLGQGAELSAKAEDSWRRNIPFSAKRGEISDRNGVTLAYNITTPTVMAIPVQIKSPETTARSLAPLLGMNEEEILKTITKRQSIVRLQPGGRKITMEKGQQIRDLALPGIVVAEDNKRYYPYGGLAAHILGFTGSYNQGLTGVEKKYDSQLNGMNGSISYLSDAGGRLMPGSSEKYVQPKDGLNLQLTIDKTIQSIMERELDQAMARLQANSAISIAMNPKNGEILAMAARPGYEPGLYQEYPAEVYNRNLPIWMTYEPGSTFKIITLAAALEEKKVDLLNEKFFDPGYIKVAGASLRCWKRGGHGSQTFLQVVENSCNPGFVTLGQRLGKETLFKYIKDFGFGSKTGIDLSGEENGILFKLSQVGPVELATTSFGQGVSVTPIQQITAVSAAINGGKLFKPYVTKSWINPDTGQVVDEVEPTVVRQVISEETSKQVRNALESVVANGTGGNAFIDGYRVGGKTGTAQKVINGRYSTSEHIVSFIGFAPADDPQIVVYTAVDNPQGIQFGGVVAAPIVRNILTDALEYMKIPPRKEQVAKKYKYGETKIVVVPDLIGHSVQEIYEDLNMNFSLAKSGVGTIVINQAPKPGTRVESGSTIRIYMGKESEAEIEHEHSE</sequence>
<dbReference type="GO" id="GO:0005886">
    <property type="term" value="C:plasma membrane"/>
    <property type="evidence" value="ECO:0007669"/>
    <property type="project" value="TreeGrafter"/>
</dbReference>
<evidence type="ECO:0000313" key="6">
    <source>
        <dbReference type="Proteomes" id="UP000273145"/>
    </source>
</evidence>
<dbReference type="KEGG" id="plen:EIM92_12560"/>
<dbReference type="SMART" id="SM00740">
    <property type="entry name" value="PASTA"/>
    <property type="match status" value="1"/>
</dbReference>
<dbReference type="InterPro" id="IPR036138">
    <property type="entry name" value="PBP_dimer_sf"/>
</dbReference>
<dbReference type="NCBIfam" id="TIGR02214">
    <property type="entry name" value="spoVD_pbp"/>
    <property type="match status" value="1"/>
</dbReference>
<gene>
    <name evidence="5" type="ORF">EIM92_12560</name>
</gene>
<comment type="similarity">
    <text evidence="2">Belongs to the transpeptidase family.</text>
</comment>
<dbReference type="InterPro" id="IPR011927">
    <property type="entry name" value="SpoVD_pbp"/>
</dbReference>
<dbReference type="PANTHER" id="PTHR30627:SF1">
    <property type="entry name" value="PEPTIDOGLYCAN D,D-TRANSPEPTIDASE FTSI"/>
    <property type="match status" value="1"/>
</dbReference>
<dbReference type="Pfam" id="PF03717">
    <property type="entry name" value="PBP_dimer"/>
    <property type="match status" value="1"/>
</dbReference>
<dbReference type="CDD" id="cd06573">
    <property type="entry name" value="PASTA"/>
    <property type="match status" value="1"/>
</dbReference>
<dbReference type="SUPFAM" id="SSF56519">
    <property type="entry name" value="Penicillin binding protein dimerisation domain"/>
    <property type="match status" value="1"/>
</dbReference>
<evidence type="ECO:0000256" key="3">
    <source>
        <dbReference type="ARBA" id="ARBA00023136"/>
    </source>
</evidence>
<dbReference type="EMBL" id="CP034248">
    <property type="protein sequence ID" value="AZK46884.1"/>
    <property type="molecule type" value="Genomic_DNA"/>
</dbReference>
<protein>
    <submittedName>
        <fullName evidence="5">Stage V sporulation protein D</fullName>
    </submittedName>
</protein>
<dbReference type="AlphaFoldDB" id="A0A3S8RVN7"/>
<name>A0A3S8RVN7_9BACL</name>
<dbReference type="InterPro" id="IPR005543">
    <property type="entry name" value="PASTA_dom"/>
</dbReference>
<dbReference type="SUPFAM" id="SSF54184">
    <property type="entry name" value="Penicillin-binding protein 2x (pbp-2x), c-terminal domain"/>
    <property type="match status" value="1"/>
</dbReference>
<dbReference type="RefSeq" id="WP_125082929.1">
    <property type="nucleotide sequence ID" value="NZ_CP034248.1"/>
</dbReference>
<dbReference type="Gene3D" id="3.90.1310.10">
    <property type="entry name" value="Penicillin-binding protein 2a (Domain 2)"/>
    <property type="match status" value="1"/>
</dbReference>
<dbReference type="Pfam" id="PF03793">
    <property type="entry name" value="PASTA"/>
    <property type="match status" value="1"/>
</dbReference>
<dbReference type="SUPFAM" id="SSF56601">
    <property type="entry name" value="beta-lactamase/transpeptidase-like"/>
    <property type="match status" value="1"/>
</dbReference>
<evidence type="ECO:0000259" key="4">
    <source>
        <dbReference type="PROSITE" id="PS51178"/>
    </source>
</evidence>
<dbReference type="Gene3D" id="3.40.710.10">
    <property type="entry name" value="DD-peptidase/beta-lactamase superfamily"/>
    <property type="match status" value="1"/>
</dbReference>
<comment type="subcellular location">
    <subcellularLocation>
        <location evidence="1">Membrane</location>
    </subcellularLocation>
</comment>
<proteinExistence type="inferred from homology"/>
<dbReference type="InterPro" id="IPR001460">
    <property type="entry name" value="PCN-bd_Tpept"/>
</dbReference>
<evidence type="ECO:0000313" key="5">
    <source>
        <dbReference type="EMBL" id="AZK46884.1"/>
    </source>
</evidence>
<dbReference type="Proteomes" id="UP000273145">
    <property type="component" value="Chromosome"/>
</dbReference>
<dbReference type="OrthoDB" id="9804124at2"/>
<dbReference type="Gene3D" id="3.30.450.330">
    <property type="match status" value="1"/>
</dbReference>
<dbReference type="InterPro" id="IPR005311">
    <property type="entry name" value="PBP_dimer"/>
</dbReference>
<keyword evidence="3" id="KW-0472">Membrane</keyword>
<reference evidence="5 6" key="1">
    <citation type="submission" date="2018-11" db="EMBL/GenBank/DDBJ databases">
        <title>Genome sequencing of Paenibacillus lentus DSM25539(T).</title>
        <authorList>
            <person name="Kook J.-K."/>
            <person name="Park S.-N."/>
            <person name="Lim Y.K."/>
        </authorList>
    </citation>
    <scope>NUCLEOTIDE SEQUENCE [LARGE SCALE GENOMIC DNA]</scope>
    <source>
        <strain evidence="5 6">DSM 25539</strain>
    </source>
</reference>
<dbReference type="GO" id="GO:0008658">
    <property type="term" value="F:penicillin binding"/>
    <property type="evidence" value="ECO:0007669"/>
    <property type="project" value="InterPro"/>
</dbReference>
<dbReference type="InterPro" id="IPR012338">
    <property type="entry name" value="Beta-lactam/transpept-like"/>
</dbReference>
<dbReference type="InterPro" id="IPR050515">
    <property type="entry name" value="Beta-lactam/transpept"/>
</dbReference>
<feature type="domain" description="PASTA" evidence="4">
    <location>
        <begin position="578"/>
        <end position="638"/>
    </location>
</feature>